<dbReference type="EMBL" id="LFYT02000003">
    <property type="protein sequence ID" value="PVE44032.1"/>
    <property type="molecule type" value="Genomic_DNA"/>
</dbReference>
<dbReference type="Gene3D" id="3.40.50.300">
    <property type="entry name" value="P-loop containing nucleotide triphosphate hydrolases"/>
    <property type="match status" value="2"/>
</dbReference>
<dbReference type="GO" id="GO:0003676">
    <property type="term" value="F:nucleic acid binding"/>
    <property type="evidence" value="ECO:0007669"/>
    <property type="project" value="InterPro"/>
</dbReference>
<dbReference type="GO" id="GO:0006281">
    <property type="term" value="P:DNA repair"/>
    <property type="evidence" value="ECO:0007669"/>
    <property type="project" value="TreeGrafter"/>
</dbReference>
<proteinExistence type="inferred from homology"/>
<reference evidence="6" key="1">
    <citation type="submission" date="2017-04" db="EMBL/GenBank/DDBJ databases">
        <title>Unexpected and diverse lifestyles within the genus Limnohabitans.</title>
        <authorList>
            <person name="Kasalicky V."/>
            <person name="Mehrshad M."/>
            <person name="Andrei S.-A."/>
            <person name="Salcher M."/>
            <person name="Kratochvilova H."/>
            <person name="Simek K."/>
            <person name="Ghai R."/>
        </authorList>
    </citation>
    <scope>NUCLEOTIDE SEQUENCE [LARGE SCALE GENOMIC DNA]</scope>
    <source>
        <strain evidence="6">II-D5</strain>
    </source>
</reference>
<dbReference type="GO" id="GO:0005524">
    <property type="term" value="F:ATP binding"/>
    <property type="evidence" value="ECO:0007669"/>
    <property type="project" value="UniProtKB-KW"/>
</dbReference>
<organism evidence="6 7">
    <name type="scientific">Limnohabitans planktonicus II-D5</name>
    <dbReference type="NCBI Taxonomy" id="1293045"/>
    <lineage>
        <taxon>Bacteria</taxon>
        <taxon>Pseudomonadati</taxon>
        <taxon>Pseudomonadota</taxon>
        <taxon>Betaproteobacteria</taxon>
        <taxon>Burkholderiales</taxon>
        <taxon>Comamonadaceae</taxon>
        <taxon>Limnohabitans</taxon>
    </lineage>
</organism>
<dbReference type="PANTHER" id="PTHR11472">
    <property type="entry name" value="DNA REPAIR DEAD HELICASE RAD3/XP-D SUBFAMILY MEMBER"/>
    <property type="match status" value="1"/>
</dbReference>
<dbReference type="Proteomes" id="UP000037507">
    <property type="component" value="Unassembled WGS sequence"/>
</dbReference>
<gene>
    <name evidence="6" type="ORF">H663_003490</name>
</gene>
<sequence length="703" mass="76413">MSLLGQRVAETLSDHGVLAQVVPGFQPRQGQTDMAMAVSQTVQEGGQLVVEAGTGVGKTYAYLVPVLLSGQRALVSTATKALQDQLFSRDIPRLVEVLGLPIRVALLKGRSNYLCLHRMEQARHSPEAAEPGAQRALAKIETWSQATRTGDMAELTGLDERSSLWPLVTSTRDNCLGSSCPRFKACHVMLARKEAMAADVVVINHHLFFADMAVRESGVAELLPTVRVTVFDEAHQLNEIGVNFLGKQLSTVQLLELSRDVLATGLQLARGLVDWQLLSGQLEKASRDLRLAAGMHRGSVRLRWTQSLPEGVDASEWTGAMQTLSQSLQLLEAGLEMVTELAPDFQRLSDRTRELLQAVALFSSLPDPEGVRWAEVTAQLRLVESPLDIADAFSALTQPIALPTASAPTNEEADAASEQDQVHAWPLEPSAETHQEPVVQRAWVFTSATLGDDHTLRWFTQPCGLSSATVLQVSSPFDYARQAALYVPEHLPKPGDPGHAVQVAHLAAESARLLGGRTLVLTTTLNAMRTIGEQLQSQLDASANVEVLVQGQSPKRRLMERFREGASGGRAGCVLVASASFWEGFDVPGDALQLVIIDKLPFPPPGDPLFEARSQRVTREGRSAFSDHALPEAAVALKQGAGRLIRSEADRGVLVVCDKRLTSMSYGRRLIRGLPEMRRLNSNEEFQAALLQLTTDATNSTTF</sequence>
<evidence type="ECO:0000256" key="1">
    <source>
        <dbReference type="ARBA" id="ARBA00022741"/>
    </source>
</evidence>
<dbReference type="GO" id="GO:0003678">
    <property type="term" value="F:DNA helicase activity"/>
    <property type="evidence" value="ECO:0007669"/>
    <property type="project" value="TreeGrafter"/>
</dbReference>
<protein>
    <submittedName>
        <fullName evidence="6">Helicase</fullName>
    </submittedName>
</protein>
<comment type="caution">
    <text evidence="6">The sequence shown here is derived from an EMBL/GenBank/DDBJ whole genome shotgun (WGS) entry which is preliminary data.</text>
</comment>
<evidence type="ECO:0000313" key="7">
    <source>
        <dbReference type="Proteomes" id="UP000037507"/>
    </source>
</evidence>
<comment type="similarity">
    <text evidence="4">Belongs to the helicase family. DinG subfamily.</text>
</comment>
<keyword evidence="6" id="KW-0347">Helicase</keyword>
<keyword evidence="2" id="KW-0378">Hydrolase</keyword>
<name>A0A2T7UH95_9BURK</name>
<dbReference type="InterPro" id="IPR014013">
    <property type="entry name" value="Helic_SF1/SF2_ATP-bd_DinG/Rad3"/>
</dbReference>
<keyword evidence="7" id="KW-1185">Reference proteome</keyword>
<dbReference type="PANTHER" id="PTHR11472:SF34">
    <property type="entry name" value="REGULATOR OF TELOMERE ELONGATION HELICASE 1"/>
    <property type="match status" value="1"/>
</dbReference>
<evidence type="ECO:0000313" key="6">
    <source>
        <dbReference type="EMBL" id="PVE44032.1"/>
    </source>
</evidence>
<accession>A0A2T7UH95</accession>
<dbReference type="GO" id="GO:0016818">
    <property type="term" value="F:hydrolase activity, acting on acid anhydrides, in phosphorus-containing anhydrides"/>
    <property type="evidence" value="ECO:0007669"/>
    <property type="project" value="InterPro"/>
</dbReference>
<dbReference type="InterPro" id="IPR027417">
    <property type="entry name" value="P-loop_NTPase"/>
</dbReference>
<evidence type="ECO:0000256" key="4">
    <source>
        <dbReference type="ARBA" id="ARBA00038058"/>
    </source>
</evidence>
<dbReference type="Pfam" id="PF00270">
    <property type="entry name" value="DEAD"/>
    <property type="match status" value="1"/>
</dbReference>
<evidence type="ECO:0000256" key="2">
    <source>
        <dbReference type="ARBA" id="ARBA00022801"/>
    </source>
</evidence>
<dbReference type="InterPro" id="IPR006555">
    <property type="entry name" value="ATP-dep_Helicase_C"/>
</dbReference>
<evidence type="ECO:0000259" key="5">
    <source>
        <dbReference type="PROSITE" id="PS51193"/>
    </source>
</evidence>
<evidence type="ECO:0000256" key="3">
    <source>
        <dbReference type="ARBA" id="ARBA00022840"/>
    </source>
</evidence>
<dbReference type="PROSITE" id="PS51193">
    <property type="entry name" value="HELICASE_ATP_BIND_2"/>
    <property type="match status" value="1"/>
</dbReference>
<dbReference type="SMART" id="SM00491">
    <property type="entry name" value="HELICc2"/>
    <property type="match status" value="1"/>
</dbReference>
<dbReference type="Pfam" id="PF13307">
    <property type="entry name" value="Helicase_C_2"/>
    <property type="match status" value="1"/>
</dbReference>
<keyword evidence="3" id="KW-0067">ATP-binding</keyword>
<dbReference type="AlphaFoldDB" id="A0A2T7UH95"/>
<dbReference type="InterPro" id="IPR011545">
    <property type="entry name" value="DEAD/DEAH_box_helicase_dom"/>
</dbReference>
<dbReference type="InterPro" id="IPR045028">
    <property type="entry name" value="DinG/Rad3-like"/>
</dbReference>
<dbReference type="STRING" id="1293045.H663_19545"/>
<dbReference type="SUPFAM" id="SSF52540">
    <property type="entry name" value="P-loop containing nucleoside triphosphate hydrolases"/>
    <property type="match status" value="2"/>
</dbReference>
<feature type="domain" description="Helicase ATP-binding" evidence="5">
    <location>
        <begin position="17"/>
        <end position="294"/>
    </location>
</feature>
<keyword evidence="1" id="KW-0547">Nucleotide-binding</keyword>